<sequence>MSYRSEDVEAVNDADYRDESDEETHPLAQTPQILPKDHSNTHENPLNKVRKSVSCLGRVWKLAALAVGLFLLYTVFRWILKSPYNIVGNMPKYGTGLGCEDAPHIYKDRIFNSRPISTTGPPHKLTVNIKGASVGTILLAESSTDRIEIEMLLRTNNSYFLDQTQAFQAQPFNTKHIFVLETPDYLLYPDDPYVSCMRSDIVIRIPPTVNSFALKSTSLLHIKFDEDTRLNLESLGIDLRRNSRNNVILPSRNIGAGRMNLHMEAGWLVGSVAFLNKSSIRLERDVQSKLDVFTLPASVDYFGEPAELSTWISGGNLDLTYFNNAKRVLSSIHRASGRDSNMYLRYENAGYNGHVQVKTRSWRSSGLHGSMPNQRGQLDRGKLPWAGNKDGADYMEVGSSGWAELSFT</sequence>
<evidence type="ECO:0000313" key="3">
    <source>
        <dbReference type="EMBL" id="KIJ39477.1"/>
    </source>
</evidence>
<accession>A0A0C9VDK5</accession>
<dbReference type="AlphaFoldDB" id="A0A0C9VDK5"/>
<dbReference type="EMBL" id="KN837152">
    <property type="protein sequence ID" value="KIJ39477.1"/>
    <property type="molecule type" value="Genomic_DNA"/>
</dbReference>
<dbReference type="HOGENOM" id="CLU_609826_0_0_1"/>
<gene>
    <name evidence="3" type="ORF">M422DRAFT_257802</name>
</gene>
<keyword evidence="4" id="KW-1185">Reference proteome</keyword>
<keyword evidence="2" id="KW-0812">Transmembrane</keyword>
<protein>
    <recommendedName>
        <fullName evidence="5">Adhesin domain-containing protein</fullName>
    </recommendedName>
</protein>
<keyword evidence="2" id="KW-1133">Transmembrane helix</keyword>
<dbReference type="OrthoDB" id="2991206at2759"/>
<evidence type="ECO:0000313" key="4">
    <source>
        <dbReference type="Proteomes" id="UP000054279"/>
    </source>
</evidence>
<evidence type="ECO:0000256" key="1">
    <source>
        <dbReference type="SAM" id="MobiDB-lite"/>
    </source>
</evidence>
<reference evidence="3 4" key="1">
    <citation type="submission" date="2014-06" db="EMBL/GenBank/DDBJ databases">
        <title>Evolutionary Origins and Diversification of the Mycorrhizal Mutualists.</title>
        <authorList>
            <consortium name="DOE Joint Genome Institute"/>
            <consortium name="Mycorrhizal Genomics Consortium"/>
            <person name="Kohler A."/>
            <person name="Kuo A."/>
            <person name="Nagy L.G."/>
            <person name="Floudas D."/>
            <person name="Copeland A."/>
            <person name="Barry K.W."/>
            <person name="Cichocki N."/>
            <person name="Veneault-Fourrey C."/>
            <person name="LaButti K."/>
            <person name="Lindquist E.A."/>
            <person name="Lipzen A."/>
            <person name="Lundell T."/>
            <person name="Morin E."/>
            <person name="Murat C."/>
            <person name="Riley R."/>
            <person name="Ohm R."/>
            <person name="Sun H."/>
            <person name="Tunlid A."/>
            <person name="Henrissat B."/>
            <person name="Grigoriev I.V."/>
            <person name="Hibbett D.S."/>
            <person name="Martin F."/>
        </authorList>
    </citation>
    <scope>NUCLEOTIDE SEQUENCE [LARGE SCALE GENOMIC DNA]</scope>
    <source>
        <strain evidence="3 4">SS14</strain>
    </source>
</reference>
<evidence type="ECO:0008006" key="5">
    <source>
        <dbReference type="Google" id="ProtNLM"/>
    </source>
</evidence>
<proteinExistence type="predicted"/>
<organism evidence="3 4">
    <name type="scientific">Sphaerobolus stellatus (strain SS14)</name>
    <dbReference type="NCBI Taxonomy" id="990650"/>
    <lineage>
        <taxon>Eukaryota</taxon>
        <taxon>Fungi</taxon>
        <taxon>Dikarya</taxon>
        <taxon>Basidiomycota</taxon>
        <taxon>Agaricomycotina</taxon>
        <taxon>Agaricomycetes</taxon>
        <taxon>Phallomycetidae</taxon>
        <taxon>Geastrales</taxon>
        <taxon>Sphaerobolaceae</taxon>
        <taxon>Sphaerobolus</taxon>
    </lineage>
</organism>
<name>A0A0C9VDK5_SPHS4</name>
<keyword evidence="2" id="KW-0472">Membrane</keyword>
<evidence type="ECO:0000256" key="2">
    <source>
        <dbReference type="SAM" id="Phobius"/>
    </source>
</evidence>
<dbReference type="Proteomes" id="UP000054279">
    <property type="component" value="Unassembled WGS sequence"/>
</dbReference>
<feature type="compositionally biased region" description="Acidic residues" evidence="1">
    <location>
        <begin position="8"/>
        <end position="22"/>
    </location>
</feature>
<feature type="transmembrane region" description="Helical" evidence="2">
    <location>
        <begin position="59"/>
        <end position="80"/>
    </location>
</feature>
<feature type="region of interest" description="Disordered" evidence="1">
    <location>
        <begin position="1"/>
        <end position="45"/>
    </location>
</feature>